<evidence type="ECO:0000313" key="7">
    <source>
        <dbReference type="Proteomes" id="UP000000442"/>
    </source>
</evidence>
<dbReference type="AlphaFoldDB" id="C0QJC8"/>
<dbReference type="GO" id="GO:0016020">
    <property type="term" value="C:membrane"/>
    <property type="evidence" value="ECO:0007669"/>
    <property type="project" value="InterPro"/>
</dbReference>
<dbReference type="InterPro" id="IPR017871">
    <property type="entry name" value="ABC_transporter-like_CS"/>
</dbReference>
<evidence type="ECO:0000313" key="6">
    <source>
        <dbReference type="EMBL" id="ACN15941.1"/>
    </source>
</evidence>
<evidence type="ECO:0000256" key="3">
    <source>
        <dbReference type="ARBA" id="ARBA00022741"/>
    </source>
</evidence>
<sequence length="232" mass="25789">MNRSKIKIRDLDFFYNDHQVLSCINETIPENAITAIVGPSGAGKSTFLSLLNRLWENIPGSRIKGRVLVRFSGKQCDEFTDINAPGFSAIQLRRSVGMVFQTPNPLPMSIFNNVSFPLKLAGIKKRAEVEERVTKAIQASGLWPEVKDRLEKKATVLSGGQQQRLCMARALVMAPEILLLDEPTSSLDPASSKKIEDLMVELKERCTLVMVSHGPEQVKAISDHVIEFLPES</sequence>
<keyword evidence="4" id="KW-0067">ATP-binding</keyword>
<dbReference type="SMART" id="SM00382">
    <property type="entry name" value="AAA"/>
    <property type="match status" value="1"/>
</dbReference>
<dbReference type="STRING" id="177437.HRM2_28530"/>
<dbReference type="InterPro" id="IPR003593">
    <property type="entry name" value="AAA+_ATPase"/>
</dbReference>
<dbReference type="InterPro" id="IPR027417">
    <property type="entry name" value="P-loop_NTPase"/>
</dbReference>
<keyword evidence="2" id="KW-0592">Phosphate transport</keyword>
<dbReference type="Proteomes" id="UP000000442">
    <property type="component" value="Chromosome"/>
</dbReference>
<organism evidence="6 7">
    <name type="scientific">Desulforapulum autotrophicum (strain ATCC 43914 / DSM 3382 / VKM B-1955 / HRM2)</name>
    <name type="common">Desulfobacterium autotrophicum</name>
    <dbReference type="NCBI Taxonomy" id="177437"/>
    <lineage>
        <taxon>Bacteria</taxon>
        <taxon>Pseudomonadati</taxon>
        <taxon>Thermodesulfobacteriota</taxon>
        <taxon>Desulfobacteria</taxon>
        <taxon>Desulfobacterales</taxon>
        <taxon>Desulfobacteraceae</taxon>
        <taxon>Desulforapulum</taxon>
    </lineage>
</organism>
<dbReference type="GO" id="GO:0035435">
    <property type="term" value="P:phosphate ion transmembrane transport"/>
    <property type="evidence" value="ECO:0007669"/>
    <property type="project" value="InterPro"/>
</dbReference>
<proteinExistence type="predicted"/>
<dbReference type="GO" id="GO:0005315">
    <property type="term" value="F:phosphate transmembrane transporter activity"/>
    <property type="evidence" value="ECO:0007669"/>
    <property type="project" value="InterPro"/>
</dbReference>
<dbReference type="SUPFAM" id="SSF52540">
    <property type="entry name" value="P-loop containing nucleoside triphosphate hydrolases"/>
    <property type="match status" value="1"/>
</dbReference>
<dbReference type="EMBL" id="CP001087">
    <property type="protein sequence ID" value="ACN15941.1"/>
    <property type="molecule type" value="Genomic_DNA"/>
</dbReference>
<keyword evidence="7" id="KW-1185">Reference proteome</keyword>
<name>C0QJC8_DESAH</name>
<dbReference type="KEGG" id="dat:HRM2_28530"/>
<dbReference type="PROSITE" id="PS50893">
    <property type="entry name" value="ABC_TRANSPORTER_2"/>
    <property type="match status" value="1"/>
</dbReference>
<dbReference type="InterPro" id="IPR003439">
    <property type="entry name" value="ABC_transporter-like_ATP-bd"/>
</dbReference>
<dbReference type="Gene3D" id="3.40.50.300">
    <property type="entry name" value="P-loop containing nucleotide triphosphate hydrolases"/>
    <property type="match status" value="1"/>
</dbReference>
<dbReference type="OrthoDB" id="5448699at2"/>
<gene>
    <name evidence="6" type="primary">pstB3</name>
    <name evidence="6" type="ordered locus">HRM2_28530</name>
</gene>
<dbReference type="PANTHER" id="PTHR43423">
    <property type="entry name" value="ABC TRANSPORTER I FAMILY MEMBER 17"/>
    <property type="match status" value="1"/>
</dbReference>
<dbReference type="RefSeq" id="WP_015904703.1">
    <property type="nucleotide sequence ID" value="NC_012108.1"/>
</dbReference>
<dbReference type="CDD" id="cd03260">
    <property type="entry name" value="ABC_PstB_phosphate_transporter"/>
    <property type="match status" value="1"/>
</dbReference>
<reference evidence="6 7" key="1">
    <citation type="journal article" date="2009" name="Environ. Microbiol.">
        <title>Genome sequence of Desulfobacterium autotrophicum HRM2, a marine sulfate reducer oxidizing organic carbon completely to carbon dioxide.</title>
        <authorList>
            <person name="Strittmatter A.W."/>
            <person name="Liesegang H."/>
            <person name="Rabus R."/>
            <person name="Decker I."/>
            <person name="Amann J."/>
            <person name="Andres S."/>
            <person name="Henne A."/>
            <person name="Fricke W.F."/>
            <person name="Martinez-Arias R."/>
            <person name="Bartels D."/>
            <person name="Goesmann A."/>
            <person name="Krause L."/>
            <person name="Puehler A."/>
            <person name="Klenk H.P."/>
            <person name="Richter M."/>
            <person name="Schuler M."/>
            <person name="Gloeckner F.O."/>
            <person name="Meyerdierks A."/>
            <person name="Gottschalk G."/>
            <person name="Amann R."/>
        </authorList>
    </citation>
    <scope>NUCLEOTIDE SEQUENCE [LARGE SCALE GENOMIC DNA]</scope>
    <source>
        <strain evidence="7">ATCC 43914 / DSM 3382 / HRM2</strain>
    </source>
</reference>
<protein>
    <submittedName>
        <fullName evidence="6">PstB3</fullName>
    </submittedName>
</protein>
<evidence type="ECO:0000256" key="2">
    <source>
        <dbReference type="ARBA" id="ARBA00022592"/>
    </source>
</evidence>
<dbReference type="PANTHER" id="PTHR43423:SF1">
    <property type="entry name" value="ABC TRANSPORTER I FAMILY MEMBER 17"/>
    <property type="match status" value="1"/>
</dbReference>
<feature type="domain" description="ABC transporter" evidence="5">
    <location>
        <begin position="6"/>
        <end position="229"/>
    </location>
</feature>
<dbReference type="GO" id="GO:0016887">
    <property type="term" value="F:ATP hydrolysis activity"/>
    <property type="evidence" value="ECO:0007669"/>
    <property type="project" value="InterPro"/>
</dbReference>
<accession>C0QJC8</accession>
<keyword evidence="1" id="KW-0813">Transport</keyword>
<evidence type="ECO:0000259" key="5">
    <source>
        <dbReference type="PROSITE" id="PS50893"/>
    </source>
</evidence>
<dbReference type="HOGENOM" id="CLU_000604_1_22_7"/>
<dbReference type="InterPro" id="IPR005670">
    <property type="entry name" value="PstB-like"/>
</dbReference>
<dbReference type="GO" id="GO:0005524">
    <property type="term" value="F:ATP binding"/>
    <property type="evidence" value="ECO:0007669"/>
    <property type="project" value="UniProtKB-KW"/>
</dbReference>
<dbReference type="Pfam" id="PF00005">
    <property type="entry name" value="ABC_tran"/>
    <property type="match status" value="1"/>
</dbReference>
<evidence type="ECO:0000256" key="4">
    <source>
        <dbReference type="ARBA" id="ARBA00022840"/>
    </source>
</evidence>
<evidence type="ECO:0000256" key="1">
    <source>
        <dbReference type="ARBA" id="ARBA00022448"/>
    </source>
</evidence>
<dbReference type="eggNOG" id="COG1117">
    <property type="taxonomic scope" value="Bacteria"/>
</dbReference>
<keyword evidence="3" id="KW-0547">Nucleotide-binding</keyword>
<dbReference type="PROSITE" id="PS00211">
    <property type="entry name" value="ABC_TRANSPORTER_1"/>
    <property type="match status" value="1"/>
</dbReference>